<gene>
    <name evidence="2" type="ORF">R3P38DRAFT_3230938</name>
</gene>
<accession>A0AAV9ZL35</accession>
<keyword evidence="3" id="KW-1185">Reference proteome</keyword>
<evidence type="ECO:0000313" key="2">
    <source>
        <dbReference type="EMBL" id="KAK6984914.1"/>
    </source>
</evidence>
<organism evidence="2 3">
    <name type="scientific">Favolaschia claudopus</name>
    <dbReference type="NCBI Taxonomy" id="2862362"/>
    <lineage>
        <taxon>Eukaryota</taxon>
        <taxon>Fungi</taxon>
        <taxon>Dikarya</taxon>
        <taxon>Basidiomycota</taxon>
        <taxon>Agaricomycotina</taxon>
        <taxon>Agaricomycetes</taxon>
        <taxon>Agaricomycetidae</taxon>
        <taxon>Agaricales</taxon>
        <taxon>Marasmiineae</taxon>
        <taxon>Mycenaceae</taxon>
        <taxon>Favolaschia</taxon>
    </lineage>
</organism>
<dbReference type="AlphaFoldDB" id="A0AAV9ZL35"/>
<dbReference type="Proteomes" id="UP001362999">
    <property type="component" value="Unassembled WGS sequence"/>
</dbReference>
<feature type="region of interest" description="Disordered" evidence="1">
    <location>
        <begin position="162"/>
        <end position="204"/>
    </location>
</feature>
<evidence type="ECO:0000256" key="1">
    <source>
        <dbReference type="SAM" id="MobiDB-lite"/>
    </source>
</evidence>
<dbReference type="EMBL" id="JAWWNJ010000133">
    <property type="protein sequence ID" value="KAK6984914.1"/>
    <property type="molecule type" value="Genomic_DNA"/>
</dbReference>
<reference evidence="2 3" key="1">
    <citation type="journal article" date="2024" name="J Genomics">
        <title>Draft genome sequencing and assembly of Favolaschia claudopus CIRM-BRFM 2984 isolated from oak limbs.</title>
        <authorList>
            <person name="Navarro D."/>
            <person name="Drula E."/>
            <person name="Chaduli D."/>
            <person name="Cazenave R."/>
            <person name="Ahrendt S."/>
            <person name="Wang J."/>
            <person name="Lipzen A."/>
            <person name="Daum C."/>
            <person name="Barry K."/>
            <person name="Grigoriev I.V."/>
            <person name="Favel A."/>
            <person name="Rosso M.N."/>
            <person name="Martin F."/>
        </authorList>
    </citation>
    <scope>NUCLEOTIDE SEQUENCE [LARGE SCALE GENOMIC DNA]</scope>
    <source>
        <strain evidence="2 3">CIRM-BRFM 2984</strain>
    </source>
</reference>
<sequence>MFLVNWLFQLWDRASIIDPPPPPPTSDLTLTSLLSAVVSSIEVKAIIHPSKPSISDAVLFLPPISMFFTPDRSSIRYPTEQPFWFDPLGMEPLSAAQAKVLGLPEVEITIIVESQYLDQSGLEAVREFYRAKGFDPDSQDLAKHLENPLYYFGNEGDPLPEPMRFVDESDFDSDNSMSSSSIMDEDRDSDEEEQILYPRRMVQS</sequence>
<comment type="caution">
    <text evidence="2">The sequence shown here is derived from an EMBL/GenBank/DDBJ whole genome shotgun (WGS) entry which is preliminary data.</text>
</comment>
<feature type="compositionally biased region" description="Acidic residues" evidence="1">
    <location>
        <begin position="183"/>
        <end position="194"/>
    </location>
</feature>
<protein>
    <submittedName>
        <fullName evidence="2">Uncharacterized protein</fullName>
    </submittedName>
</protein>
<evidence type="ECO:0000313" key="3">
    <source>
        <dbReference type="Proteomes" id="UP001362999"/>
    </source>
</evidence>
<proteinExistence type="predicted"/>
<name>A0AAV9ZL35_9AGAR</name>